<organism evidence="1 2">
    <name type="scientific">Aspergillus welwitschiae</name>
    <dbReference type="NCBI Taxonomy" id="1341132"/>
    <lineage>
        <taxon>Eukaryota</taxon>
        <taxon>Fungi</taxon>
        <taxon>Dikarya</taxon>
        <taxon>Ascomycota</taxon>
        <taxon>Pezizomycotina</taxon>
        <taxon>Eurotiomycetes</taxon>
        <taxon>Eurotiomycetidae</taxon>
        <taxon>Eurotiales</taxon>
        <taxon>Aspergillaceae</taxon>
        <taxon>Aspergillus</taxon>
        <taxon>Aspergillus subgen. Circumdati</taxon>
    </lineage>
</organism>
<dbReference type="Proteomes" id="UP000253729">
    <property type="component" value="Unassembled WGS sequence"/>
</dbReference>
<name>A0A3F3PHM4_9EURO</name>
<dbReference type="EMBL" id="KZ852154">
    <property type="protein sequence ID" value="RDH26388.1"/>
    <property type="molecule type" value="Genomic_DNA"/>
</dbReference>
<sequence length="349" mass="39389">MERLPQELLFLILESISIKGSVNFFGTCRGFMKLGLSFLERYLCNTEEARLVAGGKLTVIGAITRTLSLDKALKSGRPYSIQPICSEVANQVLCYDNLICFLRPGRICIYNTRGACEYDINIREIETLADLTDQMDENDESPCCVMRFVCIELKGDGSWEIMYVSPESIPVPHVWSTISSTGLVLYVVMPTVFRFEWFKFERRRTFMFDLDGRQGPDTIVDVVSSGSNVYILLPIDNFFETGMLRIAESRLVYEPKDKYLIFPSICADGKGGITVLTPTFVDNSLILQPNDDEPGFPQLSRAYFRLCDTYDLHYIGFADSTGPREIGRVRIAIKIGIASRGQFGDAYYA</sequence>
<dbReference type="AlphaFoldDB" id="A0A3F3PHM4"/>
<keyword evidence="2" id="KW-1185">Reference proteome</keyword>
<evidence type="ECO:0000313" key="1">
    <source>
        <dbReference type="EMBL" id="RDH26388.1"/>
    </source>
</evidence>
<accession>A0A3F3PHM4</accession>
<proteinExistence type="predicted"/>
<protein>
    <recommendedName>
        <fullName evidence="3">F-box domain-containing protein</fullName>
    </recommendedName>
</protein>
<gene>
    <name evidence="1" type="ORF">BDQ94DRAFT_164525</name>
</gene>
<reference evidence="1 2" key="1">
    <citation type="submission" date="2018-07" db="EMBL/GenBank/DDBJ databases">
        <title>The genomes of Aspergillus section Nigri reveals drivers in fungal speciation.</title>
        <authorList>
            <consortium name="DOE Joint Genome Institute"/>
            <person name="Vesth T.C."/>
            <person name="Nybo J."/>
            <person name="Theobald S."/>
            <person name="Brandl J."/>
            <person name="Frisvad J.C."/>
            <person name="Nielsen K.F."/>
            <person name="Lyhne E.K."/>
            <person name="Kogle M.E."/>
            <person name="Kuo A."/>
            <person name="Riley R."/>
            <person name="Clum A."/>
            <person name="Nolan M."/>
            <person name="Lipzen A."/>
            <person name="Salamov A."/>
            <person name="Henrissat B."/>
            <person name="Wiebenga A."/>
            <person name="De vries R.P."/>
            <person name="Grigoriev I.V."/>
            <person name="Mortensen U.H."/>
            <person name="Andersen M.R."/>
            <person name="Baker S.E."/>
        </authorList>
    </citation>
    <scope>NUCLEOTIDE SEQUENCE [LARGE SCALE GENOMIC DNA]</scope>
    <source>
        <strain evidence="1 2">CBS 139.54b</strain>
    </source>
</reference>
<evidence type="ECO:0008006" key="3">
    <source>
        <dbReference type="Google" id="ProtNLM"/>
    </source>
</evidence>
<evidence type="ECO:0000313" key="2">
    <source>
        <dbReference type="Proteomes" id="UP000253729"/>
    </source>
</evidence>
<dbReference type="GeneID" id="38138392"/>
<dbReference type="RefSeq" id="XP_026619410.1">
    <property type="nucleotide sequence ID" value="XM_026770036.1"/>
</dbReference>